<evidence type="ECO:0000256" key="13">
    <source>
        <dbReference type="ARBA" id="ARBA00023316"/>
    </source>
</evidence>
<keyword evidence="11 16" id="KW-0472">Membrane</keyword>
<keyword evidence="3 16" id="KW-1003">Cell membrane</keyword>
<dbReference type="GO" id="GO:0005886">
    <property type="term" value="C:plasma membrane"/>
    <property type="evidence" value="ECO:0007669"/>
    <property type="project" value="UniProtKB-SubCell"/>
</dbReference>
<comment type="catalytic activity">
    <reaction evidence="15 16">
        <text>[GlcNAc-(1-&gt;4)-Mur2Ac(oyl-L-Ala-gamma-D-Glu-L-Lys-D-Ala-D-Ala)](n)-di-trans,octa-cis-undecaprenyl diphosphate + beta-D-GlcNAc-(1-&gt;4)-Mur2Ac(oyl-L-Ala-gamma-D-Glu-L-Lys-D-Ala-D-Ala)-di-trans,octa-cis-undecaprenyl diphosphate = [GlcNAc-(1-&gt;4)-Mur2Ac(oyl-L-Ala-gamma-D-Glu-L-Lys-D-Ala-D-Ala)](n+1)-di-trans,octa-cis-undecaprenyl diphosphate + di-trans,octa-cis-undecaprenyl diphosphate + H(+)</text>
        <dbReference type="Rhea" id="RHEA:23708"/>
        <dbReference type="Rhea" id="RHEA-COMP:9602"/>
        <dbReference type="Rhea" id="RHEA-COMP:9603"/>
        <dbReference type="ChEBI" id="CHEBI:15378"/>
        <dbReference type="ChEBI" id="CHEBI:58405"/>
        <dbReference type="ChEBI" id="CHEBI:60033"/>
        <dbReference type="ChEBI" id="CHEBI:78435"/>
        <dbReference type="EC" id="2.4.99.28"/>
    </reaction>
</comment>
<keyword evidence="4 16" id="KW-0132">Cell division</keyword>
<feature type="transmembrane region" description="Helical" evidence="16">
    <location>
        <begin position="336"/>
        <end position="355"/>
    </location>
</feature>
<evidence type="ECO:0000256" key="5">
    <source>
        <dbReference type="ARBA" id="ARBA00022676"/>
    </source>
</evidence>
<evidence type="ECO:0000256" key="11">
    <source>
        <dbReference type="ARBA" id="ARBA00023136"/>
    </source>
</evidence>
<protein>
    <recommendedName>
        <fullName evidence="16">Probable peptidoglycan glycosyltransferase FtsW</fullName>
        <shortName evidence="16">PGT</shortName>
        <ecNumber evidence="16">2.4.99.28</ecNumber>
    </recommendedName>
    <alternativeName>
        <fullName evidence="16">Cell division protein FtsW</fullName>
    </alternativeName>
    <alternativeName>
        <fullName evidence="16">Cell wall polymerase</fullName>
    </alternativeName>
    <alternativeName>
        <fullName evidence="16">Peptidoglycan polymerase</fullName>
        <shortName evidence="16">PG polymerase</shortName>
    </alternativeName>
</protein>
<evidence type="ECO:0000256" key="12">
    <source>
        <dbReference type="ARBA" id="ARBA00023306"/>
    </source>
</evidence>
<keyword evidence="18" id="KW-1185">Reference proteome</keyword>
<dbReference type="UniPathway" id="UPA00219"/>
<comment type="subcellular location">
    <subcellularLocation>
        <location evidence="16">Cell inner membrane</location>
        <topology evidence="16">Multi-pass membrane protein</topology>
    </subcellularLocation>
    <subcellularLocation>
        <location evidence="1">Cell membrane</location>
        <topology evidence="1">Multi-pass membrane protein</topology>
    </subcellularLocation>
    <text evidence="16">Localizes to the division septum.</text>
</comment>
<dbReference type="GO" id="GO:0008955">
    <property type="term" value="F:peptidoglycan glycosyltransferase activity"/>
    <property type="evidence" value="ECO:0007669"/>
    <property type="project" value="UniProtKB-UniRule"/>
</dbReference>
<dbReference type="GO" id="GO:0071555">
    <property type="term" value="P:cell wall organization"/>
    <property type="evidence" value="ECO:0007669"/>
    <property type="project" value="UniProtKB-KW"/>
</dbReference>
<gene>
    <name evidence="16 17" type="primary">ftsW</name>
    <name evidence="17" type="ORF">HPTL_0770</name>
</gene>
<feature type="transmembrane region" description="Helical" evidence="16">
    <location>
        <begin position="197"/>
        <end position="214"/>
    </location>
</feature>
<keyword evidence="16" id="KW-0997">Cell inner membrane</keyword>
<evidence type="ECO:0000256" key="2">
    <source>
        <dbReference type="ARBA" id="ARBA00004752"/>
    </source>
</evidence>
<evidence type="ECO:0000256" key="4">
    <source>
        <dbReference type="ARBA" id="ARBA00022618"/>
    </source>
</evidence>
<dbReference type="NCBIfam" id="TIGR02614">
    <property type="entry name" value="ftsW"/>
    <property type="match status" value="1"/>
</dbReference>
<dbReference type="AlphaFoldDB" id="A0A2Z6DXI0"/>
<dbReference type="GO" id="GO:0015648">
    <property type="term" value="F:lipid-linked peptidoglycan transporter activity"/>
    <property type="evidence" value="ECO:0007669"/>
    <property type="project" value="TreeGrafter"/>
</dbReference>
<feature type="transmembrane region" description="Helical" evidence="16">
    <location>
        <begin position="375"/>
        <end position="394"/>
    </location>
</feature>
<keyword evidence="7 16" id="KW-0812">Transmembrane</keyword>
<keyword evidence="9 16" id="KW-0573">Peptidoglycan synthesis</keyword>
<dbReference type="EMBL" id="AP018558">
    <property type="protein sequence ID" value="BBD77038.1"/>
    <property type="molecule type" value="Genomic_DNA"/>
</dbReference>
<feature type="transmembrane region" description="Helical" evidence="16">
    <location>
        <begin position="107"/>
        <end position="126"/>
    </location>
</feature>
<dbReference type="RefSeq" id="WP_119334816.1">
    <property type="nucleotide sequence ID" value="NZ_AP018558.1"/>
</dbReference>
<dbReference type="PANTHER" id="PTHR30474:SF2">
    <property type="entry name" value="PEPTIDOGLYCAN GLYCOSYLTRANSFERASE FTSW-RELATED"/>
    <property type="match status" value="1"/>
</dbReference>
<evidence type="ECO:0000313" key="18">
    <source>
        <dbReference type="Proteomes" id="UP000262004"/>
    </source>
</evidence>
<evidence type="ECO:0000256" key="1">
    <source>
        <dbReference type="ARBA" id="ARBA00004651"/>
    </source>
</evidence>
<evidence type="ECO:0000313" key="17">
    <source>
        <dbReference type="EMBL" id="BBD77038.1"/>
    </source>
</evidence>
<name>A0A2Z6DXI0_HYDTE</name>
<sequence length="407" mass="45017">MKVWTALWPRERQAVETKLPTHVWLPAQLRPYFDRPGAPDPLLLWPTLLLVSWGLVMVYSASIAVAAEQYGTPYFFLIRQLVFVAIGLGVAWWTYRLPLRWWERNSRWLFAASLVLLVLVLIPGIGKTVNGAQRWIALGPLNLQPAEIVKFTIALFAANYTVHHFHAMERFFAGFFPFLLMVAAVGSLLLWQPDFGSLVVVSAVAFGILFMGGLSWRIVGLLIAAALLLFAALVVVSPYRMQRFVAFLDPWSDPLGKGYQLTHALIAFGRGEWLGVGLGGSIEKLFYLPEAHTDFILAVIGEELGWLGVVTVVLLFAVLVWRMVDVGRRLVQVEAYFAGLAVIGVALGVGVQAAINMGVNVGLLPTKGLALPFMSYGGSALVMNLLAVAFVMRAEWELRSLCRRNPV</sequence>
<comment type="similarity">
    <text evidence="14 16">Belongs to the SEDS family. FtsW subfamily.</text>
</comment>
<feature type="transmembrane region" description="Helical" evidence="16">
    <location>
        <begin position="74"/>
        <end position="95"/>
    </location>
</feature>
<evidence type="ECO:0000256" key="9">
    <source>
        <dbReference type="ARBA" id="ARBA00022984"/>
    </source>
</evidence>
<dbReference type="Proteomes" id="UP000262004">
    <property type="component" value="Chromosome"/>
</dbReference>
<keyword evidence="5 16" id="KW-0328">Glycosyltransferase</keyword>
<evidence type="ECO:0000256" key="8">
    <source>
        <dbReference type="ARBA" id="ARBA00022960"/>
    </source>
</evidence>
<reference evidence="17 18" key="1">
    <citation type="submission" date="2018-04" db="EMBL/GenBank/DDBJ databases">
        <title>Complete genome sequence of Hydrogenophilus thermoluteolus TH-1.</title>
        <authorList>
            <person name="Arai H."/>
        </authorList>
    </citation>
    <scope>NUCLEOTIDE SEQUENCE [LARGE SCALE GENOMIC DNA]</scope>
    <source>
        <strain evidence="17 18">TH-1</strain>
    </source>
</reference>
<feature type="transmembrane region" description="Helical" evidence="16">
    <location>
        <begin position="43"/>
        <end position="67"/>
    </location>
</feature>
<feature type="transmembrane region" description="Helical" evidence="16">
    <location>
        <begin position="171"/>
        <end position="191"/>
    </location>
</feature>
<accession>A0A2Z6DXI0</accession>
<keyword evidence="10 16" id="KW-1133">Transmembrane helix</keyword>
<dbReference type="HAMAP" id="MF_00913">
    <property type="entry name" value="PGT_FtsW_proteobact"/>
    <property type="match status" value="1"/>
</dbReference>
<keyword evidence="12 16" id="KW-0131">Cell cycle</keyword>
<dbReference type="InterPro" id="IPR018365">
    <property type="entry name" value="Cell_cycle_FtsW-rel_CS"/>
</dbReference>
<feature type="transmembrane region" description="Helical" evidence="16">
    <location>
        <begin position="221"/>
        <end position="241"/>
    </location>
</feature>
<dbReference type="EC" id="2.4.99.28" evidence="16"/>
<dbReference type="Pfam" id="PF01098">
    <property type="entry name" value="FTSW_RODA_SPOVE"/>
    <property type="match status" value="1"/>
</dbReference>
<dbReference type="PROSITE" id="PS00428">
    <property type="entry name" value="FTSW_RODA_SPOVE"/>
    <property type="match status" value="1"/>
</dbReference>
<keyword evidence="13 16" id="KW-0961">Cell wall biogenesis/degradation</keyword>
<comment type="pathway">
    <text evidence="2 16">Cell wall biogenesis; peptidoglycan biosynthesis.</text>
</comment>
<keyword evidence="6 16" id="KW-0808">Transferase</keyword>
<evidence type="ECO:0000256" key="7">
    <source>
        <dbReference type="ARBA" id="ARBA00022692"/>
    </source>
</evidence>
<dbReference type="KEGG" id="htl:HPTL_0770"/>
<comment type="function">
    <text evidence="16">Peptidoglycan polymerase that is essential for cell division.</text>
</comment>
<evidence type="ECO:0000256" key="10">
    <source>
        <dbReference type="ARBA" id="ARBA00022989"/>
    </source>
</evidence>
<evidence type="ECO:0000256" key="16">
    <source>
        <dbReference type="HAMAP-Rule" id="MF_00913"/>
    </source>
</evidence>
<dbReference type="OrthoDB" id="5288990at2"/>
<dbReference type="GO" id="GO:0009252">
    <property type="term" value="P:peptidoglycan biosynthetic process"/>
    <property type="evidence" value="ECO:0007669"/>
    <property type="project" value="UniProtKB-UniRule"/>
</dbReference>
<feature type="transmembrane region" description="Helical" evidence="16">
    <location>
        <begin position="304"/>
        <end position="324"/>
    </location>
</feature>
<dbReference type="GO" id="GO:0032153">
    <property type="term" value="C:cell division site"/>
    <property type="evidence" value="ECO:0007669"/>
    <property type="project" value="UniProtKB-UniRule"/>
</dbReference>
<dbReference type="GO" id="GO:0008360">
    <property type="term" value="P:regulation of cell shape"/>
    <property type="evidence" value="ECO:0007669"/>
    <property type="project" value="UniProtKB-KW"/>
</dbReference>
<evidence type="ECO:0000256" key="6">
    <source>
        <dbReference type="ARBA" id="ARBA00022679"/>
    </source>
</evidence>
<dbReference type="GO" id="GO:0043093">
    <property type="term" value="P:FtsZ-dependent cytokinesis"/>
    <property type="evidence" value="ECO:0007669"/>
    <property type="project" value="UniProtKB-UniRule"/>
</dbReference>
<evidence type="ECO:0000256" key="15">
    <source>
        <dbReference type="ARBA" id="ARBA00049902"/>
    </source>
</evidence>
<evidence type="ECO:0000256" key="14">
    <source>
        <dbReference type="ARBA" id="ARBA00038053"/>
    </source>
</evidence>
<proteinExistence type="inferred from homology"/>
<evidence type="ECO:0000256" key="3">
    <source>
        <dbReference type="ARBA" id="ARBA00022475"/>
    </source>
</evidence>
<dbReference type="InterPro" id="IPR001182">
    <property type="entry name" value="FtsW/RodA"/>
</dbReference>
<dbReference type="InterPro" id="IPR013437">
    <property type="entry name" value="FtsW"/>
</dbReference>
<dbReference type="PANTHER" id="PTHR30474">
    <property type="entry name" value="CELL CYCLE PROTEIN"/>
    <property type="match status" value="1"/>
</dbReference>
<keyword evidence="8 16" id="KW-0133">Cell shape</keyword>
<organism evidence="17 18">
    <name type="scientific">Hydrogenophilus thermoluteolus</name>
    <name type="common">Pseudomonas hydrogenothermophila</name>
    <dbReference type="NCBI Taxonomy" id="297"/>
    <lineage>
        <taxon>Bacteria</taxon>
        <taxon>Pseudomonadati</taxon>
        <taxon>Pseudomonadota</taxon>
        <taxon>Hydrogenophilia</taxon>
        <taxon>Hydrogenophilales</taxon>
        <taxon>Hydrogenophilaceae</taxon>
        <taxon>Hydrogenophilus</taxon>
    </lineage>
</organism>